<reference evidence="4 5" key="1">
    <citation type="submission" date="2020-01" db="EMBL/GenBank/DDBJ databases">
        <title>Genomes of bacteria type strains.</title>
        <authorList>
            <person name="Chen J."/>
            <person name="Zhu S."/>
            <person name="Yang J."/>
        </authorList>
    </citation>
    <scope>NUCLEOTIDE SEQUENCE [LARGE SCALE GENOMIC DNA]</scope>
    <source>
        <strain evidence="4 5">LMG 24078</strain>
    </source>
</reference>
<dbReference type="GO" id="GO:0042834">
    <property type="term" value="F:peptidoglycan binding"/>
    <property type="evidence" value="ECO:0007669"/>
    <property type="project" value="InterPro"/>
</dbReference>
<feature type="region of interest" description="Disordered" evidence="1">
    <location>
        <begin position="360"/>
        <end position="410"/>
    </location>
</feature>
<evidence type="ECO:0000259" key="3">
    <source>
        <dbReference type="PROSITE" id="PS51724"/>
    </source>
</evidence>
<dbReference type="AlphaFoldDB" id="A0A6N9TGU7"/>
<keyword evidence="2" id="KW-1133">Transmembrane helix</keyword>
<sequence length="513" mass="56047">MQNELHERLEYLVNYSSQLIFVSGDSIAQQQKTLEAFVFQQHDDTEIAYLTAQETMDVSDYRRQLCRQLLGQVVGSFVRPLNELLVDLNNHEGPILVAITQSHHLPDSFLQELWDLVLQSRFAGNKQHLNVLLFADSQWAERAKQWLPAKNTETPLIISSQSVIDEQPNFASDLDKMIATRREAFQAHLENRQQQSALTFSNPLKSRWLYVLLLCVFVSTFSGLVYWQYGDDIASLFAPIDNADGANANLVAPGSAYDQIAAETMGNEAGVNAEGSYSAAEGSLRYAEGSLPTAEGSFPYAEGSLIGGAATIKGADDINNNFASSDDTVNASVNTQSNEAAQNQPEALITSWQNAISKDTGDLSKKGSALPQDKRAASGTSENANGANTANLAEPKPSLNTDASASGAELGVTSSTEAPFIAPNEYALQMLAMKNEQVLNDFIEENNLAQQTRVYKTRRYGGDWYVVIYAQTFSSATQAQQAKQALPDYPGNGSAFVKNGQQILQEIALSESR</sequence>
<name>A0A6N9TGU7_9ALTE</name>
<keyword evidence="4" id="KW-0131">Cell cycle</keyword>
<gene>
    <name evidence="4" type="ORF">GTQ48_12620</name>
</gene>
<organism evidence="4 5">
    <name type="scientific">Alteromonas genovensis</name>
    <dbReference type="NCBI Taxonomy" id="471225"/>
    <lineage>
        <taxon>Bacteria</taxon>
        <taxon>Pseudomonadati</taxon>
        <taxon>Pseudomonadota</taxon>
        <taxon>Gammaproteobacteria</taxon>
        <taxon>Alteromonadales</taxon>
        <taxon>Alteromonadaceae</taxon>
        <taxon>Alteromonas/Salinimonas group</taxon>
        <taxon>Alteromonas</taxon>
    </lineage>
</organism>
<feature type="transmembrane region" description="Helical" evidence="2">
    <location>
        <begin position="208"/>
        <end position="229"/>
    </location>
</feature>
<dbReference type="RefSeq" id="WP_163107004.1">
    <property type="nucleotide sequence ID" value="NZ_JAAAWO010000009.1"/>
</dbReference>
<evidence type="ECO:0000256" key="2">
    <source>
        <dbReference type="SAM" id="Phobius"/>
    </source>
</evidence>
<keyword evidence="5" id="KW-1185">Reference proteome</keyword>
<comment type="caution">
    <text evidence="4">The sequence shown here is derived from an EMBL/GenBank/DDBJ whole genome shotgun (WGS) entry which is preliminary data.</text>
</comment>
<dbReference type="Gene3D" id="3.30.70.1070">
    <property type="entry name" value="Sporulation related repeat"/>
    <property type="match status" value="1"/>
</dbReference>
<evidence type="ECO:0000313" key="5">
    <source>
        <dbReference type="Proteomes" id="UP000471381"/>
    </source>
</evidence>
<evidence type="ECO:0000313" key="4">
    <source>
        <dbReference type="EMBL" id="NDW16361.1"/>
    </source>
</evidence>
<protein>
    <submittedName>
        <fullName evidence="4">Cell division protein DamX</fullName>
    </submittedName>
</protein>
<dbReference type="PROSITE" id="PS51724">
    <property type="entry name" value="SPOR"/>
    <property type="match status" value="1"/>
</dbReference>
<dbReference type="InterPro" id="IPR007730">
    <property type="entry name" value="SPOR-like_dom"/>
</dbReference>
<keyword evidence="2" id="KW-0472">Membrane</keyword>
<dbReference type="Pfam" id="PF05036">
    <property type="entry name" value="SPOR"/>
    <property type="match status" value="1"/>
</dbReference>
<dbReference type="EMBL" id="JAAAWO010000009">
    <property type="protein sequence ID" value="NDW16361.1"/>
    <property type="molecule type" value="Genomic_DNA"/>
</dbReference>
<keyword evidence="2" id="KW-0812">Transmembrane</keyword>
<dbReference type="GO" id="GO:0051301">
    <property type="term" value="P:cell division"/>
    <property type="evidence" value="ECO:0007669"/>
    <property type="project" value="UniProtKB-KW"/>
</dbReference>
<accession>A0A6N9TGU7</accession>
<feature type="compositionally biased region" description="Polar residues" evidence="1">
    <location>
        <begin position="378"/>
        <end position="391"/>
    </location>
</feature>
<dbReference type="Proteomes" id="UP000471381">
    <property type="component" value="Unassembled WGS sequence"/>
</dbReference>
<dbReference type="InterPro" id="IPR036680">
    <property type="entry name" value="SPOR-like_sf"/>
</dbReference>
<evidence type="ECO:0000256" key="1">
    <source>
        <dbReference type="SAM" id="MobiDB-lite"/>
    </source>
</evidence>
<feature type="domain" description="SPOR" evidence="3">
    <location>
        <begin position="420"/>
        <end position="499"/>
    </location>
</feature>
<proteinExistence type="predicted"/>
<keyword evidence="4" id="KW-0132">Cell division</keyword>